<feature type="compositionally biased region" description="Polar residues" evidence="10">
    <location>
        <begin position="816"/>
        <end position="828"/>
    </location>
</feature>
<keyword evidence="6" id="KW-0418">Kinase</keyword>
<dbReference type="GO" id="GO:0004672">
    <property type="term" value="F:protein kinase activity"/>
    <property type="evidence" value="ECO:0007669"/>
    <property type="project" value="InterPro"/>
</dbReference>
<keyword evidence="15" id="KW-1185">Reference proteome</keyword>
<accession>A0A2K1JRU2</accession>
<dbReference type="KEGG" id="ppp:112289774"/>
<feature type="region of interest" description="Disordered" evidence="10">
    <location>
        <begin position="786"/>
        <end position="828"/>
    </location>
</feature>
<reference evidence="13 15" key="1">
    <citation type="journal article" date="2008" name="Science">
        <title>The Physcomitrella genome reveals evolutionary insights into the conquest of land by plants.</title>
        <authorList>
            <person name="Rensing S."/>
            <person name="Lang D."/>
            <person name="Zimmer A."/>
            <person name="Terry A."/>
            <person name="Salamov A."/>
            <person name="Shapiro H."/>
            <person name="Nishiyama T."/>
            <person name="Perroud P.-F."/>
            <person name="Lindquist E."/>
            <person name="Kamisugi Y."/>
            <person name="Tanahashi T."/>
            <person name="Sakakibara K."/>
            <person name="Fujita T."/>
            <person name="Oishi K."/>
            <person name="Shin-I T."/>
            <person name="Kuroki Y."/>
            <person name="Toyoda A."/>
            <person name="Suzuki Y."/>
            <person name="Hashimoto A."/>
            <person name="Yamaguchi K."/>
            <person name="Sugano A."/>
            <person name="Kohara Y."/>
            <person name="Fujiyama A."/>
            <person name="Anterola A."/>
            <person name="Aoki S."/>
            <person name="Ashton N."/>
            <person name="Barbazuk W.B."/>
            <person name="Barker E."/>
            <person name="Bennetzen J."/>
            <person name="Bezanilla M."/>
            <person name="Blankenship R."/>
            <person name="Cho S.H."/>
            <person name="Dutcher S."/>
            <person name="Estelle M."/>
            <person name="Fawcett J.A."/>
            <person name="Gundlach H."/>
            <person name="Hanada K."/>
            <person name="Heyl A."/>
            <person name="Hicks K.A."/>
            <person name="Hugh J."/>
            <person name="Lohr M."/>
            <person name="Mayer K."/>
            <person name="Melkozernov A."/>
            <person name="Murata T."/>
            <person name="Nelson D."/>
            <person name="Pils B."/>
            <person name="Prigge M."/>
            <person name="Reiss B."/>
            <person name="Renner T."/>
            <person name="Rombauts S."/>
            <person name="Rushton P."/>
            <person name="Sanderfoot A."/>
            <person name="Schween G."/>
            <person name="Shiu S.-H."/>
            <person name="Stueber K."/>
            <person name="Theodoulou F.L."/>
            <person name="Tu H."/>
            <person name="Van de Peer Y."/>
            <person name="Verrier P.J."/>
            <person name="Waters E."/>
            <person name="Wood A."/>
            <person name="Yang L."/>
            <person name="Cove D."/>
            <person name="Cuming A."/>
            <person name="Hasebe M."/>
            <person name="Lucas S."/>
            <person name="Mishler D.B."/>
            <person name="Reski R."/>
            <person name="Grigoriev I."/>
            <person name="Quatrano R.S."/>
            <person name="Boore J.L."/>
        </authorList>
    </citation>
    <scope>NUCLEOTIDE SEQUENCE [LARGE SCALE GENOMIC DNA]</scope>
    <source>
        <strain evidence="14 15">cv. Gransden 2004</strain>
    </source>
</reference>
<dbReference type="PaxDb" id="3218-PP1S118_147V6.2"/>
<evidence type="ECO:0000256" key="2">
    <source>
        <dbReference type="ARBA" id="ARBA00022679"/>
    </source>
</evidence>
<organism evidence="13">
    <name type="scientific">Physcomitrium patens</name>
    <name type="common">Spreading-leaved earth moss</name>
    <name type="synonym">Physcomitrella patens</name>
    <dbReference type="NCBI Taxonomy" id="3218"/>
    <lineage>
        <taxon>Eukaryota</taxon>
        <taxon>Viridiplantae</taxon>
        <taxon>Streptophyta</taxon>
        <taxon>Embryophyta</taxon>
        <taxon>Bryophyta</taxon>
        <taxon>Bryophytina</taxon>
        <taxon>Bryopsida</taxon>
        <taxon>Funariidae</taxon>
        <taxon>Funariales</taxon>
        <taxon>Funariaceae</taxon>
        <taxon>Physcomitrium</taxon>
    </lineage>
</organism>
<keyword evidence="2" id="KW-0808">Transferase</keyword>
<dbReference type="InterPro" id="IPR032675">
    <property type="entry name" value="LRR_dom_sf"/>
</dbReference>
<dbReference type="OrthoDB" id="1900544at2759"/>
<evidence type="ECO:0000256" key="9">
    <source>
        <dbReference type="PROSITE-ProRule" id="PRU10141"/>
    </source>
</evidence>
<dbReference type="PROSITE" id="PS50011">
    <property type="entry name" value="PROTEIN_KINASE_DOM"/>
    <property type="match status" value="1"/>
</dbReference>
<evidence type="ECO:0000256" key="10">
    <source>
        <dbReference type="SAM" id="MobiDB-lite"/>
    </source>
</evidence>
<evidence type="ECO:0000313" key="13">
    <source>
        <dbReference type="EMBL" id="PNR44249.1"/>
    </source>
</evidence>
<dbReference type="GO" id="GO:0005524">
    <property type="term" value="F:ATP binding"/>
    <property type="evidence" value="ECO:0007669"/>
    <property type="project" value="UniProtKB-UniRule"/>
</dbReference>
<dbReference type="EnsemblPlants" id="Pp3c12_22990V3.1">
    <property type="protein sequence ID" value="Pp3c12_22990V3.1"/>
    <property type="gene ID" value="Pp3c12_22990"/>
</dbReference>
<dbReference type="PANTHER" id="PTHR48006">
    <property type="entry name" value="LEUCINE-RICH REPEAT-CONTAINING PROTEIN DDB_G0281931-RELATED"/>
    <property type="match status" value="1"/>
</dbReference>
<protein>
    <recommendedName>
        <fullName evidence="12">Protein kinase domain-containing protein</fullName>
    </recommendedName>
</protein>
<dbReference type="InterPro" id="IPR051824">
    <property type="entry name" value="LRR_Rcpt-Like_S/T_Kinase"/>
</dbReference>
<dbReference type="CDD" id="cd14066">
    <property type="entry name" value="STKc_IRAK"/>
    <property type="match status" value="1"/>
</dbReference>
<reference evidence="14" key="3">
    <citation type="submission" date="2020-12" db="UniProtKB">
        <authorList>
            <consortium name="EnsemblPlants"/>
        </authorList>
    </citation>
    <scope>IDENTIFICATION</scope>
</reference>
<evidence type="ECO:0000256" key="6">
    <source>
        <dbReference type="ARBA" id="ARBA00022777"/>
    </source>
</evidence>
<keyword evidence="1" id="KW-0433">Leucine-rich repeat</keyword>
<dbReference type="InterPro" id="IPR000719">
    <property type="entry name" value="Prot_kinase_dom"/>
</dbReference>
<dbReference type="FunFam" id="3.30.200.20:FF:000964">
    <property type="entry name" value="Predicted protein"/>
    <property type="match status" value="1"/>
</dbReference>
<evidence type="ECO:0000259" key="12">
    <source>
        <dbReference type="PROSITE" id="PS50011"/>
    </source>
</evidence>
<keyword evidence="11" id="KW-0472">Membrane</keyword>
<evidence type="ECO:0000256" key="3">
    <source>
        <dbReference type="ARBA" id="ARBA00022729"/>
    </source>
</evidence>
<evidence type="ECO:0000313" key="15">
    <source>
        <dbReference type="Proteomes" id="UP000006727"/>
    </source>
</evidence>
<dbReference type="PROSITE" id="PS00107">
    <property type="entry name" value="PROTEIN_KINASE_ATP"/>
    <property type="match status" value="1"/>
</dbReference>
<keyword evidence="8" id="KW-0325">Glycoprotein</keyword>
<dbReference type="EnsemblPlants" id="Pp3c12_22990V3.2">
    <property type="protein sequence ID" value="Pp3c12_22990V3.2"/>
    <property type="gene ID" value="Pp3c12_22990"/>
</dbReference>
<dbReference type="RefSeq" id="XP_024391107.1">
    <property type="nucleotide sequence ID" value="XM_024535339.2"/>
</dbReference>
<evidence type="ECO:0000256" key="7">
    <source>
        <dbReference type="ARBA" id="ARBA00022840"/>
    </source>
</evidence>
<dbReference type="SUPFAM" id="SSF56112">
    <property type="entry name" value="Protein kinase-like (PK-like)"/>
    <property type="match status" value="1"/>
</dbReference>
<name>A0A2K1JRU2_PHYPA</name>
<keyword evidence="3" id="KW-0732">Signal</keyword>
<evidence type="ECO:0000256" key="4">
    <source>
        <dbReference type="ARBA" id="ARBA00022737"/>
    </source>
</evidence>
<evidence type="ECO:0000256" key="8">
    <source>
        <dbReference type="ARBA" id="ARBA00023180"/>
    </source>
</evidence>
<dbReference type="PANTHER" id="PTHR48006:SF51">
    <property type="entry name" value="PROTEIN KINASE DOMAIN-CONTAINING PROTEIN"/>
    <property type="match status" value="1"/>
</dbReference>
<evidence type="ECO:0000256" key="5">
    <source>
        <dbReference type="ARBA" id="ARBA00022741"/>
    </source>
</evidence>
<dbReference type="Gene3D" id="3.30.200.20">
    <property type="entry name" value="Phosphorylase Kinase, domain 1"/>
    <property type="match status" value="1"/>
</dbReference>
<feature type="binding site" evidence="9">
    <location>
        <position position="524"/>
    </location>
    <ligand>
        <name>ATP</name>
        <dbReference type="ChEBI" id="CHEBI:30616"/>
    </ligand>
</feature>
<feature type="domain" description="Protein kinase" evidence="12">
    <location>
        <begin position="496"/>
        <end position="769"/>
    </location>
</feature>
<dbReference type="GeneID" id="112289774"/>
<keyword evidence="7 9" id="KW-0067">ATP-binding</keyword>
<dbReference type="InterPro" id="IPR011009">
    <property type="entry name" value="Kinase-like_dom_sf"/>
</dbReference>
<dbReference type="Proteomes" id="UP000006727">
    <property type="component" value="Chromosome 12"/>
</dbReference>
<dbReference type="SMART" id="SM00220">
    <property type="entry name" value="S_TKc"/>
    <property type="match status" value="1"/>
</dbReference>
<dbReference type="InterPro" id="IPR017441">
    <property type="entry name" value="Protein_kinase_ATP_BS"/>
</dbReference>
<dbReference type="Pfam" id="PF00069">
    <property type="entry name" value="Pkinase"/>
    <property type="match status" value="1"/>
</dbReference>
<gene>
    <name evidence="14" type="primary">LOC112289774</name>
    <name evidence="13" type="ORF">PHYPA_016633</name>
</gene>
<dbReference type="FunFam" id="3.80.10.10:FF:000041">
    <property type="entry name" value="LRR receptor-like serine/threonine-protein kinase ERECTA"/>
    <property type="match status" value="1"/>
</dbReference>
<evidence type="ECO:0000256" key="1">
    <source>
        <dbReference type="ARBA" id="ARBA00022614"/>
    </source>
</evidence>
<dbReference type="EMBL" id="ABEU02000012">
    <property type="protein sequence ID" value="PNR44249.1"/>
    <property type="molecule type" value="Genomic_DNA"/>
</dbReference>
<dbReference type="Gramene" id="Pp3c12_22990V3.2">
    <property type="protein sequence ID" value="Pp3c12_22990V3.2"/>
    <property type="gene ID" value="Pp3c12_22990"/>
</dbReference>
<keyword evidence="4" id="KW-0677">Repeat</keyword>
<evidence type="ECO:0000256" key="11">
    <source>
        <dbReference type="SAM" id="Phobius"/>
    </source>
</evidence>
<keyword evidence="11" id="KW-1133">Transmembrane helix</keyword>
<dbReference type="InterPro" id="IPR008271">
    <property type="entry name" value="Ser/Thr_kinase_AS"/>
</dbReference>
<keyword evidence="5 9" id="KW-0547">Nucleotide-binding</keyword>
<feature type="compositionally biased region" description="Basic and acidic residues" evidence="10">
    <location>
        <begin position="786"/>
        <end position="805"/>
    </location>
</feature>
<feature type="transmembrane region" description="Helical" evidence="11">
    <location>
        <begin position="431"/>
        <end position="454"/>
    </location>
</feature>
<proteinExistence type="predicted"/>
<dbReference type="InterPro" id="IPR055414">
    <property type="entry name" value="LRR_R13L4/SHOC2-like"/>
</dbReference>
<dbReference type="AlphaFoldDB" id="A0A2K1JRU2"/>
<evidence type="ECO:0000313" key="14">
    <source>
        <dbReference type="EnsemblPlants" id="Pp3c12_22990V3.1"/>
    </source>
</evidence>
<dbReference type="Pfam" id="PF23598">
    <property type="entry name" value="LRR_14"/>
    <property type="match status" value="1"/>
</dbReference>
<dbReference type="Gramene" id="Pp3c12_22990V3.1">
    <property type="protein sequence ID" value="Pp3c12_22990V3.1"/>
    <property type="gene ID" value="Pp3c12_22990"/>
</dbReference>
<dbReference type="PROSITE" id="PS00108">
    <property type="entry name" value="PROTEIN_KINASE_ST"/>
    <property type="match status" value="1"/>
</dbReference>
<dbReference type="Gene3D" id="3.80.10.10">
    <property type="entry name" value="Ribonuclease Inhibitor"/>
    <property type="match status" value="2"/>
</dbReference>
<dbReference type="FunFam" id="1.10.510.10:FF:001248">
    <property type="entry name" value="Predicted protein"/>
    <property type="match status" value="1"/>
</dbReference>
<keyword evidence="11" id="KW-0812">Transmembrane</keyword>
<dbReference type="SUPFAM" id="SSF52058">
    <property type="entry name" value="L domain-like"/>
    <property type="match status" value="1"/>
</dbReference>
<dbReference type="Gene3D" id="1.10.510.10">
    <property type="entry name" value="Transferase(Phosphotransferase) domain 1"/>
    <property type="match status" value="1"/>
</dbReference>
<reference evidence="13 15" key="2">
    <citation type="journal article" date="2018" name="Plant J.">
        <title>The Physcomitrella patens chromosome-scale assembly reveals moss genome structure and evolution.</title>
        <authorList>
            <person name="Lang D."/>
            <person name="Ullrich K.K."/>
            <person name="Murat F."/>
            <person name="Fuchs J."/>
            <person name="Jenkins J."/>
            <person name="Haas F.B."/>
            <person name="Piednoel M."/>
            <person name="Gundlach H."/>
            <person name="Van Bel M."/>
            <person name="Meyberg R."/>
            <person name="Vives C."/>
            <person name="Morata J."/>
            <person name="Symeonidi A."/>
            <person name="Hiss M."/>
            <person name="Muchero W."/>
            <person name="Kamisugi Y."/>
            <person name="Saleh O."/>
            <person name="Blanc G."/>
            <person name="Decker E.L."/>
            <person name="van Gessel N."/>
            <person name="Grimwood J."/>
            <person name="Hayes R.D."/>
            <person name="Graham S.W."/>
            <person name="Gunter L.E."/>
            <person name="McDaniel S.F."/>
            <person name="Hoernstein S.N.W."/>
            <person name="Larsson A."/>
            <person name="Li F.W."/>
            <person name="Perroud P.F."/>
            <person name="Phillips J."/>
            <person name="Ranjan P."/>
            <person name="Rokshar D.S."/>
            <person name="Rothfels C.J."/>
            <person name="Schneider L."/>
            <person name="Shu S."/>
            <person name="Stevenson D.W."/>
            <person name="Thummler F."/>
            <person name="Tillich M."/>
            <person name="Villarreal Aguilar J.C."/>
            <person name="Widiez T."/>
            <person name="Wong G.K."/>
            <person name="Wymore A."/>
            <person name="Zhang Y."/>
            <person name="Zimmer A.D."/>
            <person name="Quatrano R.S."/>
            <person name="Mayer K.F.X."/>
            <person name="Goodstein D."/>
            <person name="Casacuberta J.M."/>
            <person name="Vandepoele K."/>
            <person name="Reski R."/>
            <person name="Cuming A.C."/>
            <person name="Tuskan G.A."/>
            <person name="Maumus F."/>
            <person name="Salse J."/>
            <person name="Schmutz J."/>
            <person name="Rensing S.A."/>
        </authorList>
    </citation>
    <scope>NUCLEOTIDE SEQUENCE [LARGE SCALE GENOMIC DNA]</scope>
    <source>
        <strain evidence="14 15">cv. Gransden 2004</strain>
    </source>
</reference>
<sequence length="836" mass="93131">MSVPRGVGRPVKEKSGQMKITRLLLAILLVNLCVVGNVIGATPADEAQALETVLKTLQYTFYSAATPPCTFFKPEVVTCDPASGLITKLNLSSMGLRGKLPPQIGTFKSLELLDLTTYNSSLGFPNQIVGPLPDELGNLAQLKYFNFSFNNINSDFPPCVLRLTNLIDLRIDNCNMTGQLPKEINRLKKLEHLFLGNNKMTGKFPETLGDLTSLKELTVWQNEFRDQIPESLGQLENLTYLNFHTCSMWGPLPESFGKLKKMQKLWLFRNDLTGRVPDTWRGLQSAVDLNIRQNSLSGTVPAFLPLLPNLKILDISQNKFDGPIPPTLNVSTNLLSSWNKLAKQNCDLSCNYFNGSFPVTIPSNVNVTGNCFTNSTKESDSCKRDLRCDQISRKYNDNGCAPCPSQQYMYDFIKCLCAPLDVKFGEGKKSFAIGAIVGIVAAFVALLLAIFALWRYKPSVFRDPFKKKDIDYGPWEIPSGVQKYSLAELAKATNNWSESNEIGQGGFGKVFHGVFEDGKMVAIKRASDSSTQGTSEFRNEVVLLSRLHHRHLVRLEGFCDDRGLQILVYEFMENGNLHDLLTGVKKGRDVPWYKRLEIAVGVAQGLDYLHTMADPPVIHRDIKPSNILLDSELVAKVADFGISKEKENIETHISTRPAGTAGYLDPEYFLRRHLTTASDVYAYGVCLLELITGQQSIDHMRLEEFNLIEWVKPRFKTGGVDAIVDTALGEDYDREVMKEMTEVALACSAFSKKDRITMKEVLNILGPRLANASALNAASISEKVKRLSTRDDPNTKLYNKHKEGSTSDLKVPLPDHTSTSSPATTTQFDLQILSPR</sequence>